<feature type="compositionally biased region" description="Basic and acidic residues" evidence="12">
    <location>
        <begin position="257"/>
        <end position="268"/>
    </location>
</feature>
<keyword evidence="5 10" id="KW-0678">Repressor</keyword>
<evidence type="ECO:0000259" key="14">
    <source>
        <dbReference type="Pfam" id="PF04153"/>
    </source>
</evidence>
<accession>A0A7S0IG47</accession>
<feature type="compositionally biased region" description="Polar residues" evidence="12">
    <location>
        <begin position="419"/>
        <end position="434"/>
    </location>
</feature>
<organism evidence="15">
    <name type="scientific">Micromonas pusilla</name>
    <name type="common">Picoplanktonic green alga</name>
    <name type="synonym">Chromulina pusilla</name>
    <dbReference type="NCBI Taxonomy" id="38833"/>
    <lineage>
        <taxon>Eukaryota</taxon>
        <taxon>Viridiplantae</taxon>
        <taxon>Chlorophyta</taxon>
        <taxon>Mamiellophyceae</taxon>
        <taxon>Mamiellales</taxon>
        <taxon>Mamiellaceae</taxon>
        <taxon>Micromonas</taxon>
    </lineage>
</organism>
<dbReference type="InterPro" id="IPR038635">
    <property type="entry name" value="CCR4-NOT_su2/3/5_C_sf"/>
</dbReference>
<keyword evidence="7 10" id="KW-0805">Transcription regulation</keyword>
<dbReference type="Pfam" id="PF04153">
    <property type="entry name" value="NOT2_3_5_C"/>
    <property type="match status" value="1"/>
</dbReference>
<name>A0A7S0IG47_MICPS</name>
<feature type="region of interest" description="Disordered" evidence="12">
    <location>
        <begin position="104"/>
        <end position="124"/>
    </location>
</feature>
<dbReference type="GO" id="GO:0006355">
    <property type="term" value="P:regulation of DNA-templated transcription"/>
    <property type="evidence" value="ECO:0007669"/>
    <property type="project" value="InterPro"/>
</dbReference>
<evidence type="ECO:0000256" key="1">
    <source>
        <dbReference type="ARBA" id="ARBA00004123"/>
    </source>
</evidence>
<evidence type="ECO:0000256" key="8">
    <source>
        <dbReference type="ARBA" id="ARBA00023163"/>
    </source>
</evidence>
<evidence type="ECO:0000259" key="13">
    <source>
        <dbReference type="Pfam" id="PF04065"/>
    </source>
</evidence>
<evidence type="ECO:0000256" key="2">
    <source>
        <dbReference type="ARBA" id="ARBA00004496"/>
    </source>
</evidence>
<keyword evidence="6" id="KW-0597">Phosphoprotein</keyword>
<feature type="domain" description="CCR4-Not complex component Not N-terminal" evidence="13">
    <location>
        <begin position="4"/>
        <end position="234"/>
    </location>
</feature>
<keyword evidence="9 10" id="KW-0539">Nucleus</keyword>
<dbReference type="GO" id="GO:0000932">
    <property type="term" value="C:P-body"/>
    <property type="evidence" value="ECO:0007669"/>
    <property type="project" value="UniProtKB-UniRule"/>
</dbReference>
<dbReference type="InterPro" id="IPR012270">
    <property type="entry name" value="CCR4-NOT_su3/5"/>
</dbReference>
<evidence type="ECO:0000256" key="9">
    <source>
        <dbReference type="ARBA" id="ARBA00023242"/>
    </source>
</evidence>
<feature type="region of interest" description="Disordered" evidence="12">
    <location>
        <begin position="552"/>
        <end position="583"/>
    </location>
</feature>
<keyword evidence="4 10" id="KW-0963">Cytoplasm</keyword>
<dbReference type="Gene3D" id="2.30.30.1020">
    <property type="entry name" value="CCR4-NOT complex subunit 2/3/5, C-terminal domain"/>
    <property type="match status" value="1"/>
</dbReference>
<feature type="compositionally biased region" description="Low complexity" evidence="12">
    <location>
        <begin position="269"/>
        <end position="279"/>
    </location>
</feature>
<dbReference type="Pfam" id="PF04065">
    <property type="entry name" value="Not3"/>
    <property type="match status" value="1"/>
</dbReference>
<evidence type="ECO:0000256" key="7">
    <source>
        <dbReference type="ARBA" id="ARBA00023015"/>
    </source>
</evidence>
<proteinExistence type="inferred from homology"/>
<evidence type="ECO:0000256" key="6">
    <source>
        <dbReference type="ARBA" id="ARBA00022553"/>
    </source>
</evidence>
<feature type="compositionally biased region" description="Basic and acidic residues" evidence="12">
    <location>
        <begin position="110"/>
        <end position="124"/>
    </location>
</feature>
<feature type="coiled-coil region" evidence="11">
    <location>
        <begin position="126"/>
        <end position="160"/>
    </location>
</feature>
<feature type="compositionally biased region" description="Pro residues" evidence="12">
    <location>
        <begin position="570"/>
        <end position="582"/>
    </location>
</feature>
<feature type="compositionally biased region" description="Basic and acidic residues" evidence="12">
    <location>
        <begin position="297"/>
        <end position="313"/>
    </location>
</feature>
<evidence type="ECO:0000256" key="10">
    <source>
        <dbReference type="PIRNR" id="PIRNR005290"/>
    </source>
</evidence>
<comment type="similarity">
    <text evidence="3 10">Belongs to the CNOT2/3/5 family.</text>
</comment>
<dbReference type="PANTHER" id="PTHR23326">
    <property type="entry name" value="CCR4 NOT-RELATED"/>
    <property type="match status" value="1"/>
</dbReference>
<dbReference type="EMBL" id="HBEQ01009908">
    <property type="protein sequence ID" value="CAD8520541.1"/>
    <property type="molecule type" value="Transcribed_RNA"/>
</dbReference>
<evidence type="ECO:0000256" key="5">
    <source>
        <dbReference type="ARBA" id="ARBA00022491"/>
    </source>
</evidence>
<dbReference type="AlphaFoldDB" id="A0A7S0IG47"/>
<protein>
    <submittedName>
        <fullName evidence="15">Uncharacterized protein</fullName>
    </submittedName>
</protein>
<dbReference type="GO" id="GO:0005634">
    <property type="term" value="C:nucleus"/>
    <property type="evidence" value="ECO:0007669"/>
    <property type="project" value="UniProtKB-SubCell"/>
</dbReference>
<comment type="subcellular location">
    <subcellularLocation>
        <location evidence="2 10">Cytoplasm</location>
    </subcellularLocation>
    <subcellularLocation>
        <location evidence="1 10">Nucleus</location>
    </subcellularLocation>
</comment>
<dbReference type="GO" id="GO:0030015">
    <property type="term" value="C:CCR4-NOT core complex"/>
    <property type="evidence" value="ECO:0007669"/>
    <property type="project" value="UniProtKB-UniRule"/>
</dbReference>
<dbReference type="InterPro" id="IPR007282">
    <property type="entry name" value="NOT2/3/5_C"/>
</dbReference>
<gene>
    <name evidence="15" type="ORF">MCOM1403_LOCUS7967</name>
</gene>
<feature type="domain" description="NOT2/NOT3/NOT5 C-terminal" evidence="14">
    <location>
        <begin position="553"/>
        <end position="681"/>
    </location>
</feature>
<evidence type="ECO:0000256" key="12">
    <source>
        <dbReference type="SAM" id="MobiDB-lite"/>
    </source>
</evidence>
<feature type="compositionally biased region" description="Low complexity" evidence="12">
    <location>
        <begin position="509"/>
        <end position="522"/>
    </location>
</feature>
<reference evidence="15" key="1">
    <citation type="submission" date="2021-01" db="EMBL/GenBank/DDBJ databases">
        <authorList>
            <person name="Corre E."/>
            <person name="Pelletier E."/>
            <person name="Niang G."/>
            <person name="Scheremetjew M."/>
            <person name="Finn R."/>
            <person name="Kale V."/>
            <person name="Holt S."/>
            <person name="Cochrane G."/>
            <person name="Meng A."/>
            <person name="Brown T."/>
            <person name="Cohen L."/>
        </authorList>
    </citation>
    <scope>NUCLEOTIDE SEQUENCE</scope>
    <source>
        <strain evidence="15">CCMP1723</strain>
    </source>
</reference>
<keyword evidence="8 10" id="KW-0804">Transcription</keyword>
<evidence type="ECO:0000256" key="4">
    <source>
        <dbReference type="ARBA" id="ARBA00022490"/>
    </source>
</evidence>
<feature type="compositionally biased region" description="Low complexity" evidence="12">
    <location>
        <begin position="473"/>
        <end position="496"/>
    </location>
</feature>
<keyword evidence="11" id="KW-0175">Coiled coil</keyword>
<feature type="compositionally biased region" description="Polar residues" evidence="12">
    <location>
        <begin position="284"/>
        <end position="294"/>
    </location>
</feature>
<sequence length="686" mass="73792">MGDKRKLQAEIDRTLKKIDEGLDVYDRIYQKVVDAESQSNKEKYEGDLKKEIKKLQRFRDQVKQWAGSNDVRDKTPLLEARKLIEGKMESFKVIEKETKTKAFSKQGLEAARERKDPKEQARDEAREWLNNSVDELQTQIEAFEAEIESLAETKKSKNKSARPARLGHLEESMSRHLQHIQRMELVLRLVDNEALQPEDVADLKDLVEDYIDRNQDDFDEFGDVEDMYADLELDDLAEAVAGGEVSHDVGKPAALQKLEEEGPEKADGASDGASGGAKALARGNANSDSPSSLAKESLARKGKDGGSGKDDVAKSPASPAPALGSGGKKIPAPLGLSKPLASGGDAPAPLGLQSGGPVPGPKGREGQLGGNGGSWGAPGGGGDGGATFPASGASGQTPPGLQQQQSWGFGSGGDPPVFGNQSPHAPSQGTSGSSGVKFPLPKPAPGSPLLGGAQNQGGSPAKNLPAPKFGIDAAKAQSQAQQQQQTQTQQQAAQLAGDPKPADAEDSLALDLPGGLGDLAEGSKQHPLAARVGGMAHEDPGVNVRLLESAYRNLPTPEDGTWTRRRVEPPAKPPPPSYPSSTPPVLDNPALFERLDADALFFAFYHQQGTARQYLAARELKRANWRFHKKYATWFARQEDPKVSTEEYEQGSYIYFDFNISADGGWCQRSKGDFLFEYSQLENEMN</sequence>
<dbReference type="InterPro" id="IPR040168">
    <property type="entry name" value="Not2/3/5"/>
</dbReference>
<feature type="compositionally biased region" description="Gly residues" evidence="12">
    <location>
        <begin position="366"/>
        <end position="385"/>
    </location>
</feature>
<dbReference type="InterPro" id="IPR007207">
    <property type="entry name" value="Not_N"/>
</dbReference>
<feature type="region of interest" description="Disordered" evidence="12">
    <location>
        <begin position="243"/>
        <end position="527"/>
    </location>
</feature>
<evidence type="ECO:0000256" key="11">
    <source>
        <dbReference type="SAM" id="Coils"/>
    </source>
</evidence>
<dbReference type="PIRSF" id="PIRSF005290">
    <property type="entry name" value="NOT_su_3_5"/>
    <property type="match status" value="1"/>
</dbReference>
<evidence type="ECO:0000256" key="3">
    <source>
        <dbReference type="ARBA" id="ARBA00007682"/>
    </source>
</evidence>
<evidence type="ECO:0000313" key="15">
    <source>
        <dbReference type="EMBL" id="CAD8520541.1"/>
    </source>
</evidence>